<evidence type="ECO:0000313" key="2">
    <source>
        <dbReference type="EMBL" id="OHA14378.1"/>
    </source>
</evidence>
<keyword evidence="1" id="KW-0472">Membrane</keyword>
<proteinExistence type="predicted"/>
<reference evidence="2 3" key="1">
    <citation type="journal article" date="2016" name="Nat. Commun.">
        <title>Thousands of microbial genomes shed light on interconnected biogeochemical processes in an aquifer system.</title>
        <authorList>
            <person name="Anantharaman K."/>
            <person name="Brown C.T."/>
            <person name="Hug L.A."/>
            <person name="Sharon I."/>
            <person name="Castelle C.J."/>
            <person name="Probst A.J."/>
            <person name="Thomas B.C."/>
            <person name="Singh A."/>
            <person name="Wilkins M.J."/>
            <person name="Karaoz U."/>
            <person name="Brodie E.L."/>
            <person name="Williams K.H."/>
            <person name="Hubbard S.S."/>
            <person name="Banfield J.F."/>
        </authorList>
    </citation>
    <scope>NUCLEOTIDE SEQUENCE [LARGE SCALE GENOMIC DNA]</scope>
</reference>
<keyword evidence="1" id="KW-0812">Transmembrane</keyword>
<sequence length="134" mass="15352">MLYHLYKKIKSWLESNQKDLFLAATIILVSIISFGFGRLSAIWPEKQPIRIEKSQLSELSELSNDGNDKLNPLNQLNSLNQPNGKYVASKNSTFYHYPWCPGAQKIKEENKIWFQTKEEAESRGYKPAGNCDGL</sequence>
<organism evidence="2 3">
    <name type="scientific">Candidatus Sungbacteria bacterium RIFCSPLOWO2_12_FULL_41_11</name>
    <dbReference type="NCBI Taxonomy" id="1802286"/>
    <lineage>
        <taxon>Bacteria</taxon>
        <taxon>Candidatus Sungiibacteriota</taxon>
    </lineage>
</organism>
<name>A0A1G2LRV7_9BACT</name>
<dbReference type="Proteomes" id="UP000177171">
    <property type="component" value="Unassembled WGS sequence"/>
</dbReference>
<dbReference type="SUPFAM" id="SSF57884">
    <property type="entry name" value="Ada DNA repair protein, N-terminal domain (N-Ada 10)"/>
    <property type="match status" value="1"/>
</dbReference>
<comment type="caution">
    <text evidence="2">The sequence shown here is derived from an EMBL/GenBank/DDBJ whole genome shotgun (WGS) entry which is preliminary data.</text>
</comment>
<dbReference type="Gene3D" id="3.40.10.10">
    <property type="entry name" value="DNA Methylphosphotriester Repair Domain"/>
    <property type="match status" value="1"/>
</dbReference>
<dbReference type="AlphaFoldDB" id="A0A1G2LRV7"/>
<evidence type="ECO:0000256" key="1">
    <source>
        <dbReference type="SAM" id="Phobius"/>
    </source>
</evidence>
<dbReference type="InterPro" id="IPR035451">
    <property type="entry name" value="Ada-like_dom_sf"/>
</dbReference>
<evidence type="ECO:0008006" key="4">
    <source>
        <dbReference type="Google" id="ProtNLM"/>
    </source>
</evidence>
<feature type="transmembrane region" description="Helical" evidence="1">
    <location>
        <begin position="20"/>
        <end position="43"/>
    </location>
</feature>
<gene>
    <name evidence="2" type="ORF">A3G49_02005</name>
</gene>
<dbReference type="EMBL" id="MHQY01000008">
    <property type="protein sequence ID" value="OHA14378.1"/>
    <property type="molecule type" value="Genomic_DNA"/>
</dbReference>
<protein>
    <recommendedName>
        <fullName evidence="4">Ada DNA repair metal-binding domain-containing protein</fullName>
    </recommendedName>
</protein>
<accession>A0A1G2LRV7</accession>
<evidence type="ECO:0000313" key="3">
    <source>
        <dbReference type="Proteomes" id="UP000177171"/>
    </source>
</evidence>
<keyword evidence="1" id="KW-1133">Transmembrane helix</keyword>